<feature type="region of interest" description="Disordered" evidence="1">
    <location>
        <begin position="95"/>
        <end position="120"/>
    </location>
</feature>
<gene>
    <name evidence="2" type="ORF">DID88_008835</name>
</gene>
<feature type="compositionally biased region" description="Basic and acidic residues" evidence="1">
    <location>
        <begin position="559"/>
        <end position="574"/>
    </location>
</feature>
<accession>A0A395J902</accession>
<comment type="caution">
    <text evidence="2">The sequence shown here is derived from an EMBL/GenBank/DDBJ whole genome shotgun (WGS) entry which is preliminary data.</text>
</comment>
<organism evidence="2 3">
    <name type="scientific">Monilinia fructigena</name>
    <dbReference type="NCBI Taxonomy" id="38457"/>
    <lineage>
        <taxon>Eukaryota</taxon>
        <taxon>Fungi</taxon>
        <taxon>Dikarya</taxon>
        <taxon>Ascomycota</taxon>
        <taxon>Pezizomycotina</taxon>
        <taxon>Leotiomycetes</taxon>
        <taxon>Helotiales</taxon>
        <taxon>Sclerotiniaceae</taxon>
        <taxon>Monilinia</taxon>
    </lineage>
</organism>
<feature type="region of interest" description="Disordered" evidence="1">
    <location>
        <begin position="274"/>
        <end position="383"/>
    </location>
</feature>
<feature type="compositionally biased region" description="Polar residues" evidence="1">
    <location>
        <begin position="355"/>
        <end position="383"/>
    </location>
</feature>
<dbReference type="EMBL" id="QKRW01000002">
    <property type="protein sequence ID" value="RAL68123.1"/>
    <property type="molecule type" value="Genomic_DNA"/>
</dbReference>
<feature type="compositionally biased region" description="Basic and acidic residues" evidence="1">
    <location>
        <begin position="434"/>
        <end position="443"/>
    </location>
</feature>
<feature type="compositionally biased region" description="Basic and acidic residues" evidence="1">
    <location>
        <begin position="475"/>
        <end position="516"/>
    </location>
</feature>
<feature type="region of interest" description="Disordered" evidence="1">
    <location>
        <begin position="1"/>
        <end position="50"/>
    </location>
</feature>
<evidence type="ECO:0008006" key="4">
    <source>
        <dbReference type="Google" id="ProtNLM"/>
    </source>
</evidence>
<protein>
    <recommendedName>
        <fullName evidence="4">Centrosomin N-terminal motif 1 domain-containing protein</fullName>
    </recommendedName>
</protein>
<feature type="compositionally biased region" description="Polar residues" evidence="1">
    <location>
        <begin position="25"/>
        <end position="43"/>
    </location>
</feature>
<feature type="compositionally biased region" description="Basic and acidic residues" evidence="1">
    <location>
        <begin position="332"/>
        <end position="354"/>
    </location>
</feature>
<feature type="compositionally biased region" description="Basic and acidic residues" evidence="1">
    <location>
        <begin position="673"/>
        <end position="691"/>
    </location>
</feature>
<feature type="region of interest" description="Disordered" evidence="1">
    <location>
        <begin position="211"/>
        <end position="255"/>
    </location>
</feature>
<feature type="compositionally biased region" description="Basic and acidic residues" evidence="1">
    <location>
        <begin position="726"/>
        <end position="739"/>
    </location>
</feature>
<dbReference type="AlphaFoldDB" id="A0A395J902"/>
<feature type="region of interest" description="Disordered" evidence="1">
    <location>
        <begin position="463"/>
        <end position="575"/>
    </location>
</feature>
<evidence type="ECO:0000313" key="2">
    <source>
        <dbReference type="EMBL" id="RAL68123.1"/>
    </source>
</evidence>
<name>A0A395J902_9HELO</name>
<feature type="region of interest" description="Disordered" evidence="1">
    <location>
        <begin position="397"/>
        <end position="450"/>
    </location>
</feature>
<feature type="compositionally biased region" description="Polar residues" evidence="1">
    <location>
        <begin position="311"/>
        <end position="331"/>
    </location>
</feature>
<feature type="compositionally biased region" description="Low complexity" evidence="1">
    <location>
        <begin position="755"/>
        <end position="766"/>
    </location>
</feature>
<feature type="compositionally biased region" description="Basic and acidic residues" evidence="1">
    <location>
        <begin position="211"/>
        <end position="221"/>
    </location>
</feature>
<proteinExistence type="predicted"/>
<sequence length="766" mass="85159">MEDSSQGSRRSRISCTPRMPLYHGSPTSSSSNTTRINMTTPNISSQSTNSSSAAFAIGGWKNWCAIEWCGFVAGEVEGEEGEEKRLSADFGSGVNMGRECQSSPVHRGSNGSGAALGEGEGREETELKWCGILISNWSFPSATDKKALESDLENARKQIHDLAEMLEVNEELLRELEKRDQAVEEAVSLICDLEAKIERLELEREAVRNHGSQYKEDSYHEDYEDEMPTNTSYSDVTLPKLPEEGSENGMPSPSMSVLSESSFMSIYGAKPAAANEDFNSPPPKQHRRTSSSVEKWIDERPASTMPIRIPSPSSQTNLEKQYNNSTNLRLKTQSDKRDSLHDRQIAKEDNHRLTTDANGFETSQKLPPTPDTFSTGTLRNYKNSDDTLNQRQQANEDDAKFFQSSSTFSVPPATYNPYPSTTSVRPRSAGETVTSRREGHGWDTETMETDELCPEQYRKLRLMRESDDTITPGYLDRRPHSRVEDHREKDRNREVERSSTPIDDKISKPSAPDRRSSLAAATSKLRKHAPAPIGASHDSHIKIPLAPVSASIPNTPSRETSKEKEGGKEKDFRRLLPTRLFFGRSETAPANHVASNSISSSSSNSNIDQRTKYQSLPTRNRYGSRRTDLSNYQVDGWDDEGRSATPPPIARNRAQSAQTQREYGRRPRSAAGVRERDRRSFGADGAHDGGEIVRNVAGGDGERKDARGSSMSMRRGENMQVNTGQENHRENEAAKDKENSSSSTPGRKWFGLAHVGVGRSSSVSKR</sequence>
<evidence type="ECO:0000313" key="3">
    <source>
        <dbReference type="Proteomes" id="UP000249056"/>
    </source>
</evidence>
<feature type="compositionally biased region" description="Low complexity" evidence="1">
    <location>
        <begin position="595"/>
        <end position="607"/>
    </location>
</feature>
<feature type="region of interest" description="Disordered" evidence="1">
    <location>
        <begin position="587"/>
        <end position="766"/>
    </location>
</feature>
<evidence type="ECO:0000256" key="1">
    <source>
        <dbReference type="SAM" id="MobiDB-lite"/>
    </source>
</evidence>
<dbReference type="Proteomes" id="UP000249056">
    <property type="component" value="Unassembled WGS sequence"/>
</dbReference>
<dbReference type="OrthoDB" id="10251744at2759"/>
<reference evidence="2 3" key="1">
    <citation type="submission" date="2018-06" db="EMBL/GenBank/DDBJ databases">
        <title>Genome Sequence of the Brown Rot Fungal Pathogen Monilinia fructigena.</title>
        <authorList>
            <person name="Landi L."/>
            <person name="De Miccolis Angelini R.M."/>
            <person name="Pollastro S."/>
            <person name="Abate D."/>
            <person name="Faretra F."/>
            <person name="Romanazzi G."/>
        </authorList>
    </citation>
    <scope>NUCLEOTIDE SEQUENCE [LARGE SCALE GENOMIC DNA]</scope>
    <source>
        <strain evidence="2 3">Mfrg269</strain>
    </source>
</reference>
<keyword evidence="3" id="KW-1185">Reference proteome</keyword>